<dbReference type="AlphaFoldDB" id="A0A2V0QTT5"/>
<organism evidence="2 3">
    <name type="scientific">Pseudomonas syringae pv. actinidiae</name>
    <dbReference type="NCBI Taxonomy" id="103796"/>
    <lineage>
        <taxon>Bacteria</taxon>
        <taxon>Pseudomonadati</taxon>
        <taxon>Pseudomonadota</taxon>
        <taxon>Gammaproteobacteria</taxon>
        <taxon>Pseudomonadales</taxon>
        <taxon>Pseudomonadaceae</taxon>
        <taxon>Pseudomonas</taxon>
        <taxon>Pseudomonas syringae</taxon>
    </lineage>
</organism>
<gene>
    <name evidence="2" type="ORF">KPSA1_06133</name>
</gene>
<sequence length="39" mass="4066">MAVPGDVKNVSPERKTSALKQPITCSGNGISTRVEPVTP</sequence>
<name>A0A2V0QTT5_PSESF</name>
<reference evidence="2 3" key="1">
    <citation type="submission" date="2018-04" db="EMBL/GenBank/DDBJ databases">
        <title>Draft genome sequence of Pseudomonas syringae pv. actinidiae biovar 1 strains isolated from kiwifruit in Kagawa prefecture.</title>
        <authorList>
            <person name="Tabuchi M."/>
            <person name="Saito M."/>
            <person name="Fujiwara S."/>
            <person name="Sasa N."/>
            <person name="Akimitsu K."/>
            <person name="Gomi K."/>
            <person name="Konishi-Sugita S."/>
            <person name="Hamano K."/>
            <person name="Kataoka I."/>
        </authorList>
    </citation>
    <scope>NUCLEOTIDE SEQUENCE [LARGE SCALE GENOMIC DNA]</scope>
    <source>
        <strain evidence="2 3">MAFF212206</strain>
    </source>
</reference>
<comment type="caution">
    <text evidence="2">The sequence shown here is derived from an EMBL/GenBank/DDBJ whole genome shotgun (WGS) entry which is preliminary data.</text>
</comment>
<feature type="region of interest" description="Disordered" evidence="1">
    <location>
        <begin position="1"/>
        <end position="39"/>
    </location>
</feature>
<dbReference type="EMBL" id="BGJZ01000316">
    <property type="protein sequence ID" value="GBH12662.1"/>
    <property type="molecule type" value="Genomic_DNA"/>
</dbReference>
<evidence type="ECO:0000313" key="2">
    <source>
        <dbReference type="EMBL" id="GBH12662.1"/>
    </source>
</evidence>
<protein>
    <submittedName>
        <fullName evidence="2">Uncharacterized protein</fullName>
    </submittedName>
</protein>
<accession>A0A2V0QTT5</accession>
<evidence type="ECO:0000256" key="1">
    <source>
        <dbReference type="SAM" id="MobiDB-lite"/>
    </source>
</evidence>
<proteinExistence type="predicted"/>
<dbReference type="Proteomes" id="UP000247480">
    <property type="component" value="Unassembled WGS sequence"/>
</dbReference>
<evidence type="ECO:0000313" key="3">
    <source>
        <dbReference type="Proteomes" id="UP000247480"/>
    </source>
</evidence>